<feature type="region of interest" description="Disordered" evidence="1">
    <location>
        <begin position="446"/>
        <end position="470"/>
    </location>
</feature>
<feature type="compositionally biased region" description="Basic and acidic residues" evidence="1">
    <location>
        <begin position="272"/>
        <end position="289"/>
    </location>
</feature>
<feature type="compositionally biased region" description="Polar residues" evidence="1">
    <location>
        <begin position="391"/>
        <end position="404"/>
    </location>
</feature>
<dbReference type="Proteomes" id="UP000693970">
    <property type="component" value="Unassembled WGS sequence"/>
</dbReference>
<dbReference type="EMBL" id="JAGRRH010000009">
    <property type="protein sequence ID" value="KAG7364199.1"/>
    <property type="molecule type" value="Genomic_DNA"/>
</dbReference>
<feature type="compositionally biased region" description="Basic and acidic residues" evidence="1">
    <location>
        <begin position="242"/>
        <end position="265"/>
    </location>
</feature>
<reference evidence="2" key="2">
    <citation type="submission" date="2021-04" db="EMBL/GenBank/DDBJ databases">
        <authorList>
            <person name="Podell S."/>
        </authorList>
    </citation>
    <scope>NUCLEOTIDE SEQUENCE</scope>
    <source>
        <strain evidence="2">Hildebrandi</strain>
    </source>
</reference>
<evidence type="ECO:0000313" key="3">
    <source>
        <dbReference type="Proteomes" id="UP000693970"/>
    </source>
</evidence>
<organism evidence="2 3">
    <name type="scientific">Nitzschia inconspicua</name>
    <dbReference type="NCBI Taxonomy" id="303405"/>
    <lineage>
        <taxon>Eukaryota</taxon>
        <taxon>Sar</taxon>
        <taxon>Stramenopiles</taxon>
        <taxon>Ochrophyta</taxon>
        <taxon>Bacillariophyta</taxon>
        <taxon>Bacillariophyceae</taxon>
        <taxon>Bacillariophycidae</taxon>
        <taxon>Bacillariales</taxon>
        <taxon>Bacillariaceae</taxon>
        <taxon>Nitzschia</taxon>
    </lineage>
</organism>
<evidence type="ECO:0000313" key="2">
    <source>
        <dbReference type="EMBL" id="KAG7364199.1"/>
    </source>
</evidence>
<reference evidence="2" key="1">
    <citation type="journal article" date="2021" name="Sci. Rep.">
        <title>Diploid genomic architecture of Nitzschia inconspicua, an elite biomass production diatom.</title>
        <authorList>
            <person name="Oliver A."/>
            <person name="Podell S."/>
            <person name="Pinowska A."/>
            <person name="Traller J.C."/>
            <person name="Smith S.R."/>
            <person name="McClure R."/>
            <person name="Beliaev A."/>
            <person name="Bohutskyi P."/>
            <person name="Hill E.A."/>
            <person name="Rabines A."/>
            <person name="Zheng H."/>
            <person name="Allen L.Z."/>
            <person name="Kuo A."/>
            <person name="Grigoriev I.V."/>
            <person name="Allen A.E."/>
            <person name="Hazlebeck D."/>
            <person name="Allen E.E."/>
        </authorList>
    </citation>
    <scope>NUCLEOTIDE SEQUENCE</scope>
    <source>
        <strain evidence="2">Hildebrandi</strain>
    </source>
</reference>
<name>A0A9K3Q0Z6_9STRA</name>
<accession>A0A9K3Q0Z6</accession>
<feature type="region of interest" description="Disordered" evidence="1">
    <location>
        <begin position="242"/>
        <end position="311"/>
    </location>
</feature>
<dbReference type="OrthoDB" id="49608at2759"/>
<feature type="region of interest" description="Disordered" evidence="1">
    <location>
        <begin position="327"/>
        <end position="404"/>
    </location>
</feature>
<protein>
    <submittedName>
        <fullName evidence="2">Uncharacterized protein</fullName>
    </submittedName>
</protein>
<feature type="region of interest" description="Disordered" evidence="1">
    <location>
        <begin position="190"/>
        <end position="217"/>
    </location>
</feature>
<comment type="caution">
    <text evidence="2">The sequence shown here is derived from an EMBL/GenBank/DDBJ whole genome shotgun (WGS) entry which is preliminary data.</text>
</comment>
<feature type="compositionally biased region" description="Polar residues" evidence="1">
    <location>
        <begin position="447"/>
        <end position="460"/>
    </location>
</feature>
<sequence length="822" mass="91928">MPTLINHHNNSASHEVADDGSVTILMEDNETIIGEAAMHQTPISIRRHDKSVTFHDDTILCSTSKSHPSSSYSKRRRQTVDSEISLSLDDFRMKVTENNCPNARDTPHDGVHSSISPHISIRRPCTEIENFSWPNREEYQSKHQYFVKNTISNFQKQHPGKLRDYRTMSPEEKAREQQRVLALLTRLGISRGPSGSSTRAQAQLNRQSASAATSMMSPIPNRDKMILDETLSPAFTPKQSFKLEARYSKRPSSGDEKDYEARPNHDGVSPGDAERSELLVSMDKGHSDNDDSIGEKNGLGNSFDIPIGNDHDSDSCMELVRRAPRDDCMISDNGDDTSVETPEHQMIQKSSIKRPASYSGKRGADTFRKRPNDKENDLDISNRLGRLSLSPLDNSPPKNIFAASQSPISPKLTYNTPNDEDEYDAHTRGRVGSRIDWGLESDCDPRSNASVDTLATNTPPSRFRSEREKSRSFREVPLNVSLKDGATFHLEKLNVKRAEHTRSHRPGKTRMTTVQNRRLVNFPDPFTRYSNRSRRALKEIYSTIRNAERGVEQGDVDVDVPAAGVFFSLSEQQIIDVSIKLFLRDVAEVSSKRHQSASSSVLTGKTLVVVRSKGDTATWERALKEQSGCSVNNHSTLPLSERIRPSSAERACAYDVVLTTYDAMKSPDMAVPVNDEGQAILSKVGNDTFWHSRRTQSKFNPAPQLTKQLSFLHRIKFKRVIFVDNLGRKCFLAKGGTARASAAVALQGDTRIVFFQASDSDGADPLRALRKSDKKAMESVSKVLRLTARGDDIADENSYCNEDQSMIANPLETIAMDFRDLN</sequence>
<gene>
    <name evidence="2" type="ORF">IV203_037401</name>
</gene>
<dbReference type="AlphaFoldDB" id="A0A9K3Q0Z6"/>
<keyword evidence="3" id="KW-1185">Reference proteome</keyword>
<proteinExistence type="predicted"/>
<evidence type="ECO:0000256" key="1">
    <source>
        <dbReference type="SAM" id="MobiDB-lite"/>
    </source>
</evidence>
<feature type="compositionally biased region" description="Basic and acidic residues" evidence="1">
    <location>
        <begin position="362"/>
        <end position="377"/>
    </location>
</feature>
<feature type="compositionally biased region" description="Polar residues" evidence="1">
    <location>
        <begin position="193"/>
        <end position="216"/>
    </location>
</feature>